<keyword evidence="3" id="KW-1185">Reference proteome</keyword>
<feature type="compositionally biased region" description="Polar residues" evidence="1">
    <location>
        <begin position="85"/>
        <end position="94"/>
    </location>
</feature>
<reference evidence="2 3" key="1">
    <citation type="journal article" date="2012" name="Eukaryot. Cell">
        <title>Draft genome sequence of Wickerhamomyces ciferrii NRRL Y-1031 F-60-10.</title>
        <authorList>
            <person name="Schneider J."/>
            <person name="Andrea H."/>
            <person name="Blom J."/>
            <person name="Jaenicke S."/>
            <person name="Ruckert C."/>
            <person name="Schorsch C."/>
            <person name="Szczepanowski R."/>
            <person name="Farwick M."/>
            <person name="Goesmann A."/>
            <person name="Puhler A."/>
            <person name="Schaffer S."/>
            <person name="Tauch A."/>
            <person name="Kohler T."/>
            <person name="Brinkrolf K."/>
        </authorList>
    </citation>
    <scope>NUCLEOTIDE SEQUENCE [LARGE SCALE GENOMIC DNA]</scope>
    <source>
        <strain evidence="3">ATCC 14091 / BCRC 22168 / CBS 111 / JCM 3599 / NBRC 0793 / NRRL Y-1031 F-60-10</strain>
    </source>
</reference>
<proteinExistence type="predicted"/>
<dbReference type="CDD" id="cd20558">
    <property type="entry name" value="CYCLIN_ScPCL7-like"/>
    <property type="match status" value="1"/>
</dbReference>
<dbReference type="GO" id="GO:0005634">
    <property type="term" value="C:nucleus"/>
    <property type="evidence" value="ECO:0007669"/>
    <property type="project" value="TreeGrafter"/>
</dbReference>
<accession>K0KVZ8</accession>
<dbReference type="InterPro" id="IPR013922">
    <property type="entry name" value="Cyclin_PHO80-like"/>
</dbReference>
<dbReference type="Gene3D" id="1.10.472.10">
    <property type="entry name" value="Cyclin-like"/>
    <property type="match status" value="1"/>
</dbReference>
<organism evidence="2 3">
    <name type="scientific">Wickerhamomyces ciferrii (strain ATCC 14091 / BCRC 22168 / CBS 111 / JCM 3599 / NBRC 0793 / NRRL Y-1031 F-60-10)</name>
    <name type="common">Yeast</name>
    <name type="synonym">Pichia ciferrii</name>
    <dbReference type="NCBI Taxonomy" id="1206466"/>
    <lineage>
        <taxon>Eukaryota</taxon>
        <taxon>Fungi</taxon>
        <taxon>Dikarya</taxon>
        <taxon>Ascomycota</taxon>
        <taxon>Saccharomycotina</taxon>
        <taxon>Saccharomycetes</taxon>
        <taxon>Phaffomycetales</taxon>
        <taxon>Wickerhamomycetaceae</taxon>
        <taxon>Wickerhamomyces</taxon>
    </lineage>
</organism>
<evidence type="ECO:0000313" key="2">
    <source>
        <dbReference type="EMBL" id="CCH45679.1"/>
    </source>
</evidence>
<gene>
    <name evidence="2" type="ORF">BN7_5264</name>
</gene>
<dbReference type="InParanoid" id="K0KVZ8"/>
<dbReference type="PANTHER" id="PTHR15615:SF32">
    <property type="entry name" value="PROTEIN KINASE COMPLEX COMPONENT, PUTATIVE (AFU_ORTHOLOGUE AFUA_2G07660)-RELATED"/>
    <property type="match status" value="1"/>
</dbReference>
<dbReference type="HOGENOM" id="CLU_950631_0_0_1"/>
<comment type="caution">
    <text evidence="2">The sequence shown here is derived from an EMBL/GenBank/DDBJ whole genome shotgun (WGS) entry which is preliminary data.</text>
</comment>
<dbReference type="eggNOG" id="KOG1674">
    <property type="taxonomic scope" value="Eukaryota"/>
</dbReference>
<evidence type="ECO:0000313" key="3">
    <source>
        <dbReference type="Proteomes" id="UP000009328"/>
    </source>
</evidence>
<dbReference type="GO" id="GO:0000307">
    <property type="term" value="C:cyclin-dependent protein kinase holoenzyme complex"/>
    <property type="evidence" value="ECO:0007669"/>
    <property type="project" value="UniProtKB-ARBA"/>
</dbReference>
<feature type="compositionally biased region" description="Low complexity" evidence="1">
    <location>
        <begin position="116"/>
        <end position="132"/>
    </location>
</feature>
<dbReference type="GO" id="GO:0016538">
    <property type="term" value="F:cyclin-dependent protein serine/threonine kinase regulator activity"/>
    <property type="evidence" value="ECO:0007669"/>
    <property type="project" value="TreeGrafter"/>
</dbReference>
<dbReference type="Proteomes" id="UP000009328">
    <property type="component" value="Unassembled WGS sequence"/>
</dbReference>
<dbReference type="AlphaFoldDB" id="K0KVZ8"/>
<name>K0KVZ8_WICCF</name>
<dbReference type="Pfam" id="PF08613">
    <property type="entry name" value="Cyclin"/>
    <property type="match status" value="1"/>
</dbReference>
<dbReference type="PANTHER" id="PTHR15615">
    <property type="match status" value="1"/>
</dbReference>
<dbReference type="GO" id="GO:0019901">
    <property type="term" value="F:protein kinase binding"/>
    <property type="evidence" value="ECO:0007669"/>
    <property type="project" value="InterPro"/>
</dbReference>
<dbReference type="STRING" id="1206466.K0KVZ8"/>
<sequence length="293" mass="32853">MTEIDVSGIPIRKIETFPDGELIDHSLDNQLPSVKAKLGDVDLTQFFSQEVANLNEIDSLTAVTILNYLIKILIIRCSKEVNDDSNTSLVSNELPSPPLGPEDDTDCLLSPRKSSNHNSGDNNGNDNNNNDNTYLENTPVEVNEPQKSPNTNKLIQNKILAKRFTLKSNPPISITQYLERINHYCGLSTAVYLTSCLYLYKIVIIAEALKLNDRNVHRVLIAALRISCKTIEDINHRQTFIAKIGGVNNKDLLNLEIGLLYLLNFKCQVNEESLNGFLIEIKKLHISHSEMVL</sequence>
<dbReference type="InterPro" id="IPR036915">
    <property type="entry name" value="Cyclin-like_sf"/>
</dbReference>
<feature type="region of interest" description="Disordered" evidence="1">
    <location>
        <begin position="85"/>
        <end position="151"/>
    </location>
</feature>
<dbReference type="EMBL" id="CAIF01000206">
    <property type="protein sequence ID" value="CCH45679.1"/>
    <property type="molecule type" value="Genomic_DNA"/>
</dbReference>
<protein>
    <submittedName>
        <fullName evidence="2">Cyclin-U2-2</fullName>
    </submittedName>
</protein>
<dbReference type="SUPFAM" id="SSF47954">
    <property type="entry name" value="Cyclin-like"/>
    <property type="match status" value="1"/>
</dbReference>
<evidence type="ECO:0000256" key="1">
    <source>
        <dbReference type="SAM" id="MobiDB-lite"/>
    </source>
</evidence>